<dbReference type="SMART" id="SM01010">
    <property type="entry name" value="AMPKBI"/>
    <property type="match status" value="1"/>
</dbReference>
<dbReference type="InterPro" id="IPR050827">
    <property type="entry name" value="CRP1_MDG1_kinase"/>
</dbReference>
<feature type="compositionally biased region" description="Low complexity" evidence="2">
    <location>
        <begin position="111"/>
        <end position="178"/>
    </location>
</feature>
<dbReference type="InterPro" id="IPR014756">
    <property type="entry name" value="Ig_E-set"/>
</dbReference>
<dbReference type="Gene3D" id="2.60.40.10">
    <property type="entry name" value="Immunoglobulins"/>
    <property type="match status" value="1"/>
</dbReference>
<dbReference type="PANTHER" id="PTHR10343">
    <property type="entry name" value="5'-AMP-ACTIVATED PROTEIN KINASE , BETA SUBUNIT"/>
    <property type="match status" value="1"/>
</dbReference>
<dbReference type="Pfam" id="PF04739">
    <property type="entry name" value="AMPKBI"/>
    <property type="match status" value="1"/>
</dbReference>
<dbReference type="InterPro" id="IPR032640">
    <property type="entry name" value="AMPK1_CBM"/>
</dbReference>
<dbReference type="RefSeq" id="XP_062789931.1">
    <property type="nucleotide sequence ID" value="XM_062933880.1"/>
</dbReference>
<name>A0ABZ1CU53_9TREE</name>
<dbReference type="Pfam" id="PF16561">
    <property type="entry name" value="AMPK1_CBM"/>
    <property type="match status" value="1"/>
</dbReference>
<evidence type="ECO:0000256" key="2">
    <source>
        <dbReference type="SAM" id="MobiDB-lite"/>
    </source>
</evidence>
<keyword evidence="5" id="KW-1185">Reference proteome</keyword>
<dbReference type="SUPFAM" id="SSF160219">
    <property type="entry name" value="AMPKBI-like"/>
    <property type="match status" value="1"/>
</dbReference>
<dbReference type="SUPFAM" id="SSF81296">
    <property type="entry name" value="E set domains"/>
    <property type="match status" value="1"/>
</dbReference>
<dbReference type="Proteomes" id="UP001329825">
    <property type="component" value="Chromosome 2"/>
</dbReference>
<feature type="compositionally biased region" description="Low complexity" evidence="2">
    <location>
        <begin position="263"/>
        <end position="283"/>
    </location>
</feature>
<evidence type="ECO:0000256" key="1">
    <source>
        <dbReference type="ARBA" id="ARBA00010926"/>
    </source>
</evidence>
<feature type="domain" description="Association with the SNF1 complex (ASC)" evidence="3">
    <location>
        <begin position="417"/>
        <end position="554"/>
    </location>
</feature>
<dbReference type="GeneID" id="87954265"/>
<feature type="compositionally biased region" description="Low complexity" evidence="2">
    <location>
        <begin position="81"/>
        <end position="92"/>
    </location>
</feature>
<gene>
    <name evidence="4" type="ORF">IL334_002134</name>
</gene>
<sequence length="579" mass="62342">MGNTPSHHNGHASPHHGGQGGGNGKHVLEDDSNLNSPTHGSSHSGHGHVFGHSHGHGSGNRHHPNLRLPMPSRPTHISPQSSNPTSPSGRSGSPRRRKSLELPDLNKLSFTPAALTPAAPVPTTHTHTSHHLAPSTTAVKHNQTSSTTNTNTNTTSTSSSSASNIPISTSTSTSTIITPQQKKWHQTLGGRTASPLSNPNALGAMSKLDNSSKSAPISMPNTNIQSRHETNNPYFPSTPTQNLKPMAMPIPIPVSGIGKESTPQQGSSKLPLPPSQLQGQSGLSPPPPSKAPTPLPKDIQGEQAAQVPIDDGLVNVPIHWTQGGKTVFVTGNFADNWKGRIKLQRSTHDFNTVLRLPPGQYRLKFIVDDSWICSKNISTATDDDGILVNWIDVEAPKTEEEMRAEWAMDAKPAVKEENDDESLWTTVIPPALTLYQYIEELPTHFSPEEYSQFLKSVPYLSNVPAPPTLPRILDKVILNSDSKRLWDSHDPLMAQQTGYSNAPAALDDNSILAVPNHVVLNHLTASAIRNGTLGVGTTTRYRSKYITTMFFKPTLTDMPGTNSATEAASQVQSETQSVL</sequence>
<dbReference type="CDD" id="cd02859">
    <property type="entry name" value="E_set_AMPKbeta_like_N"/>
    <property type="match status" value="1"/>
</dbReference>
<protein>
    <recommendedName>
        <fullName evidence="3">Association with the SNF1 complex (ASC) domain-containing protein</fullName>
    </recommendedName>
</protein>
<feature type="compositionally biased region" description="Pro residues" evidence="2">
    <location>
        <begin position="284"/>
        <end position="295"/>
    </location>
</feature>
<feature type="compositionally biased region" description="Basic residues" evidence="2">
    <location>
        <begin position="45"/>
        <end position="65"/>
    </location>
</feature>
<feature type="region of interest" description="Disordered" evidence="2">
    <location>
        <begin position="1"/>
        <end position="299"/>
    </location>
</feature>
<dbReference type="InterPro" id="IPR013783">
    <property type="entry name" value="Ig-like_fold"/>
</dbReference>
<organism evidence="4 5">
    <name type="scientific">Kwoniella shivajii</name>
    <dbReference type="NCBI Taxonomy" id="564305"/>
    <lineage>
        <taxon>Eukaryota</taxon>
        <taxon>Fungi</taxon>
        <taxon>Dikarya</taxon>
        <taxon>Basidiomycota</taxon>
        <taxon>Agaricomycotina</taxon>
        <taxon>Tremellomycetes</taxon>
        <taxon>Tremellales</taxon>
        <taxon>Cryptococcaceae</taxon>
        <taxon>Kwoniella</taxon>
    </lineage>
</organism>
<comment type="similarity">
    <text evidence="1">Belongs to the 5'-AMP-activated protein kinase beta subunit family.</text>
</comment>
<evidence type="ECO:0000259" key="3">
    <source>
        <dbReference type="SMART" id="SM01010"/>
    </source>
</evidence>
<dbReference type="PANTHER" id="PTHR10343:SF84">
    <property type="entry name" value="5'-AMP-ACTIVATED PROTEIN KINASE SUBUNIT BETA-1"/>
    <property type="match status" value="1"/>
</dbReference>
<dbReference type="Gene3D" id="6.20.250.60">
    <property type="match status" value="1"/>
</dbReference>
<evidence type="ECO:0000313" key="4">
    <source>
        <dbReference type="EMBL" id="WRT65191.1"/>
    </source>
</evidence>
<evidence type="ECO:0000313" key="5">
    <source>
        <dbReference type="Proteomes" id="UP001329825"/>
    </source>
</evidence>
<dbReference type="InterPro" id="IPR037256">
    <property type="entry name" value="ASC_dom_sf"/>
</dbReference>
<dbReference type="EMBL" id="CP141882">
    <property type="protein sequence ID" value="WRT65191.1"/>
    <property type="molecule type" value="Genomic_DNA"/>
</dbReference>
<accession>A0ABZ1CU53</accession>
<feature type="compositionally biased region" description="Polar residues" evidence="2">
    <location>
        <begin position="208"/>
        <end position="243"/>
    </location>
</feature>
<reference evidence="4 5" key="1">
    <citation type="submission" date="2024-01" db="EMBL/GenBank/DDBJ databases">
        <title>Comparative genomics of Cryptococcus and Kwoniella reveals pathogenesis evolution and contrasting modes of karyotype evolution via chromosome fusion or intercentromeric recombination.</title>
        <authorList>
            <person name="Coelho M.A."/>
            <person name="David-Palma M."/>
            <person name="Shea T."/>
            <person name="Bowers K."/>
            <person name="McGinley-Smith S."/>
            <person name="Mohammad A.W."/>
            <person name="Gnirke A."/>
            <person name="Yurkov A.M."/>
            <person name="Nowrousian M."/>
            <person name="Sun S."/>
            <person name="Cuomo C.A."/>
            <person name="Heitman J."/>
        </authorList>
    </citation>
    <scope>NUCLEOTIDE SEQUENCE [LARGE SCALE GENOMIC DNA]</scope>
    <source>
        <strain evidence="4">CBS 11374</strain>
    </source>
</reference>
<dbReference type="InterPro" id="IPR006828">
    <property type="entry name" value="ASC_dom"/>
</dbReference>
<proteinExistence type="inferred from homology"/>